<evidence type="ECO:0000256" key="2">
    <source>
        <dbReference type="ARBA" id="ARBA00023125"/>
    </source>
</evidence>
<accession>A0A8J6XEP3</accession>
<evidence type="ECO:0000256" key="3">
    <source>
        <dbReference type="ARBA" id="ARBA00023163"/>
    </source>
</evidence>
<dbReference type="InterPro" id="IPR018060">
    <property type="entry name" value="HTH_AraC"/>
</dbReference>
<dbReference type="PROSITE" id="PS01124">
    <property type="entry name" value="HTH_ARAC_FAMILY_2"/>
    <property type="match status" value="1"/>
</dbReference>
<dbReference type="InterPro" id="IPR020449">
    <property type="entry name" value="Tscrpt_reg_AraC-type_HTH"/>
</dbReference>
<evidence type="ECO:0000256" key="1">
    <source>
        <dbReference type="ARBA" id="ARBA00023015"/>
    </source>
</evidence>
<dbReference type="InterPro" id="IPR018062">
    <property type="entry name" value="HTH_AraC-typ_CS"/>
</dbReference>
<keyword evidence="2" id="KW-0238">DNA-binding</keyword>
<gene>
    <name evidence="5" type="ORF">ICL16_19435</name>
</gene>
<dbReference type="Proteomes" id="UP000629098">
    <property type="component" value="Unassembled WGS sequence"/>
</dbReference>
<name>A0A8J6XEP3_9CYAN</name>
<evidence type="ECO:0000313" key="5">
    <source>
        <dbReference type="EMBL" id="MBD2774189.1"/>
    </source>
</evidence>
<dbReference type="PANTHER" id="PTHR47893:SF1">
    <property type="entry name" value="REGULATORY PROTEIN PCHR"/>
    <property type="match status" value="1"/>
</dbReference>
<protein>
    <submittedName>
        <fullName evidence="5">Helix-turn-helix transcriptional regulator</fullName>
    </submittedName>
</protein>
<dbReference type="PANTHER" id="PTHR47893">
    <property type="entry name" value="REGULATORY PROTEIN PCHR"/>
    <property type="match status" value="1"/>
</dbReference>
<keyword evidence="6" id="KW-1185">Reference proteome</keyword>
<proteinExistence type="predicted"/>
<keyword evidence="1" id="KW-0805">Transcription regulation</keyword>
<keyword evidence="3" id="KW-0804">Transcription</keyword>
<dbReference type="PROSITE" id="PS00041">
    <property type="entry name" value="HTH_ARAC_FAMILY_1"/>
    <property type="match status" value="1"/>
</dbReference>
<dbReference type="SMART" id="SM00342">
    <property type="entry name" value="HTH_ARAC"/>
    <property type="match status" value="1"/>
</dbReference>
<dbReference type="Pfam" id="PF12833">
    <property type="entry name" value="HTH_18"/>
    <property type="match status" value="1"/>
</dbReference>
<sequence length="328" mass="37378">MTITLMEKECSELWAEAEINSQQNLEFDEFIYQVPRQLGTGYARSMEVHPHLWLSIFDYEYHDNIQVKTLDYNHPLEFAVYFSGIQTDEYGGLLDKKHTLISGSGVQRGMIFECHSSQRFVGVGINMQPELLRTFFPTKDGELIPQLSLLAKGNDLQTLLYPQITPVIKGVVEQIINCSYTGVMKQMFLQVKVLEMIALQLAPIITDLGGVQLQPRFRAGTVEKIYQAREILLSRLENPPSLLKLAQMVGVSDRTLQRGFQQLFGNTVFGYLTDRRMERAERWLREGDHTVLEVSIMTGYSNPTHFSAAFKRKFGISPSQCLLGKKSV</sequence>
<dbReference type="EMBL" id="JACXAE010000065">
    <property type="protein sequence ID" value="MBD2774189.1"/>
    <property type="molecule type" value="Genomic_DNA"/>
</dbReference>
<dbReference type="InterPro" id="IPR009057">
    <property type="entry name" value="Homeodomain-like_sf"/>
</dbReference>
<dbReference type="GO" id="GO:0003700">
    <property type="term" value="F:DNA-binding transcription factor activity"/>
    <property type="evidence" value="ECO:0007669"/>
    <property type="project" value="InterPro"/>
</dbReference>
<dbReference type="Gene3D" id="1.10.10.60">
    <property type="entry name" value="Homeodomain-like"/>
    <property type="match status" value="2"/>
</dbReference>
<dbReference type="AlphaFoldDB" id="A0A8J6XEP3"/>
<dbReference type="SUPFAM" id="SSF46689">
    <property type="entry name" value="Homeodomain-like"/>
    <property type="match status" value="2"/>
</dbReference>
<dbReference type="RefSeq" id="WP_190830891.1">
    <property type="nucleotide sequence ID" value="NZ_CAWPPI010000065.1"/>
</dbReference>
<evidence type="ECO:0000259" key="4">
    <source>
        <dbReference type="PROSITE" id="PS01124"/>
    </source>
</evidence>
<reference evidence="5" key="1">
    <citation type="submission" date="2020-09" db="EMBL/GenBank/DDBJ databases">
        <title>Iningainema tapete sp. nov. (Scytonemataceae, Cyanobacteria) from greenhouses in central Florida (USA) produces two types of nodularin with biosynthetic potential for microcystin-LR and anabaenopeptins.</title>
        <authorList>
            <person name="Berthold D.E."/>
            <person name="Lefler F.W."/>
            <person name="Huang I.-S."/>
            <person name="Abdulla H."/>
            <person name="Zimba P.V."/>
            <person name="Laughinghouse H.D. IV."/>
        </authorList>
    </citation>
    <scope>NUCLEOTIDE SEQUENCE</scope>
    <source>
        <strain evidence="5">BLCCT55</strain>
    </source>
</reference>
<organism evidence="5 6">
    <name type="scientific">Iningainema tapete BLCC-T55</name>
    <dbReference type="NCBI Taxonomy" id="2748662"/>
    <lineage>
        <taxon>Bacteria</taxon>
        <taxon>Bacillati</taxon>
        <taxon>Cyanobacteriota</taxon>
        <taxon>Cyanophyceae</taxon>
        <taxon>Nostocales</taxon>
        <taxon>Scytonemataceae</taxon>
        <taxon>Iningainema tapete</taxon>
    </lineage>
</organism>
<dbReference type="PRINTS" id="PR00032">
    <property type="entry name" value="HTHARAC"/>
</dbReference>
<comment type="caution">
    <text evidence="5">The sequence shown here is derived from an EMBL/GenBank/DDBJ whole genome shotgun (WGS) entry which is preliminary data.</text>
</comment>
<dbReference type="InterPro" id="IPR053142">
    <property type="entry name" value="PchR_regulatory_protein"/>
</dbReference>
<feature type="domain" description="HTH araC/xylS-type" evidence="4">
    <location>
        <begin position="226"/>
        <end position="324"/>
    </location>
</feature>
<evidence type="ECO:0000313" key="6">
    <source>
        <dbReference type="Proteomes" id="UP000629098"/>
    </source>
</evidence>
<dbReference type="GO" id="GO:0043565">
    <property type="term" value="F:sequence-specific DNA binding"/>
    <property type="evidence" value="ECO:0007669"/>
    <property type="project" value="InterPro"/>
</dbReference>